<dbReference type="PANTHER" id="PTHR21363:SF0">
    <property type="entry name" value="PREPHENATE DEHYDROGENASE [NADP(+)]"/>
    <property type="match status" value="1"/>
</dbReference>
<dbReference type="PROSITE" id="PS51176">
    <property type="entry name" value="PDH_ADH"/>
    <property type="match status" value="1"/>
</dbReference>
<dbReference type="InterPro" id="IPR046826">
    <property type="entry name" value="PDH_N"/>
</dbReference>
<dbReference type="Gene3D" id="1.10.3660.10">
    <property type="entry name" value="6-phosphogluconate dehydrogenase C-terminal like domain"/>
    <property type="match status" value="1"/>
</dbReference>
<sequence length="292" mass="30678">MSASVAPLRKLVLLGTGLIAGSFALALRRAGLVAQIVGVDCCEGNLQRALARSVIDVASLNAAAAVQGADLVFLGAPVGQMGKLMQAIAPHLTADCIVTDAGSTKQDVCELYRTHLAGHLAQCVPAHPIAGSAQSGAAAASDDLYQGRRLVLTPLPESSHVAVERVRALWQACGAEVCTMTAAEHDGIFAAISHTPQLLAYAYMNAVLDNPDAARCLDFAATGFRDFTRIAGSNPDMWRDIALANRCAILTELKQSAARIDELIALVESADGPGMRAFFERASVARNAWNMK</sequence>
<dbReference type="InterPro" id="IPR008927">
    <property type="entry name" value="6-PGluconate_DH-like_C_sf"/>
</dbReference>
<dbReference type="AlphaFoldDB" id="A0A1I4UWV7"/>
<dbReference type="SUPFAM" id="SSF48179">
    <property type="entry name" value="6-phosphogluconate dehydrogenase C-terminal domain-like"/>
    <property type="match status" value="1"/>
</dbReference>
<dbReference type="Gene3D" id="3.40.50.720">
    <property type="entry name" value="NAD(P)-binding Rossmann-like Domain"/>
    <property type="match status" value="1"/>
</dbReference>
<name>A0A1I4UWV7_9NEIS</name>
<dbReference type="GO" id="GO:0004665">
    <property type="term" value="F:prephenate dehydrogenase (NADP+) activity"/>
    <property type="evidence" value="ECO:0007669"/>
    <property type="project" value="InterPro"/>
</dbReference>
<dbReference type="InterPro" id="IPR050812">
    <property type="entry name" value="Preph/Arog_dehydrog"/>
</dbReference>
<dbReference type="STRING" id="83765.SAMN05660284_00008"/>
<reference evidence="4" key="1">
    <citation type="submission" date="2016-10" db="EMBL/GenBank/DDBJ databases">
        <authorList>
            <person name="Varghese N."/>
            <person name="Submissions S."/>
        </authorList>
    </citation>
    <scope>NUCLEOTIDE SEQUENCE [LARGE SCALE GENOMIC DNA]</scope>
    <source>
        <strain evidence="4">DSM 6150</strain>
    </source>
</reference>
<keyword evidence="1" id="KW-0560">Oxidoreductase</keyword>
<dbReference type="FunFam" id="3.40.50.720:FF:000208">
    <property type="entry name" value="Prephenate dehydrogenase"/>
    <property type="match status" value="1"/>
</dbReference>
<dbReference type="SUPFAM" id="SSF51735">
    <property type="entry name" value="NAD(P)-binding Rossmann-fold domains"/>
    <property type="match status" value="1"/>
</dbReference>
<dbReference type="GO" id="GO:0070403">
    <property type="term" value="F:NAD+ binding"/>
    <property type="evidence" value="ECO:0007669"/>
    <property type="project" value="InterPro"/>
</dbReference>
<evidence type="ECO:0000313" key="4">
    <source>
        <dbReference type="Proteomes" id="UP000242869"/>
    </source>
</evidence>
<dbReference type="Pfam" id="PF02153">
    <property type="entry name" value="PDH_N"/>
    <property type="match status" value="1"/>
</dbReference>
<dbReference type="RefSeq" id="WP_091189380.1">
    <property type="nucleotide sequence ID" value="NZ_FOVE01000001.1"/>
</dbReference>
<organism evidence="3 4">
    <name type="scientific">Formivibrio citricus</name>
    <dbReference type="NCBI Taxonomy" id="83765"/>
    <lineage>
        <taxon>Bacteria</taxon>
        <taxon>Pseudomonadati</taxon>
        <taxon>Pseudomonadota</taxon>
        <taxon>Betaproteobacteria</taxon>
        <taxon>Neisseriales</taxon>
        <taxon>Chitinibacteraceae</taxon>
        <taxon>Formivibrio</taxon>
    </lineage>
</organism>
<dbReference type="InterPro" id="IPR046825">
    <property type="entry name" value="PDH_C"/>
</dbReference>
<dbReference type="EMBL" id="FOVE01000001">
    <property type="protein sequence ID" value="SFM93250.1"/>
    <property type="molecule type" value="Genomic_DNA"/>
</dbReference>
<dbReference type="InterPro" id="IPR003099">
    <property type="entry name" value="Prephen_DH"/>
</dbReference>
<dbReference type="PANTHER" id="PTHR21363">
    <property type="entry name" value="PREPHENATE DEHYDROGENASE"/>
    <property type="match status" value="1"/>
</dbReference>
<accession>A0A1I4UWV7</accession>
<dbReference type="GO" id="GO:0006571">
    <property type="term" value="P:tyrosine biosynthetic process"/>
    <property type="evidence" value="ECO:0007669"/>
    <property type="project" value="InterPro"/>
</dbReference>
<gene>
    <name evidence="3" type="ORF">SAMN05660284_00008</name>
</gene>
<dbReference type="GO" id="GO:0008977">
    <property type="term" value="F:prephenate dehydrogenase (NAD+) activity"/>
    <property type="evidence" value="ECO:0007669"/>
    <property type="project" value="InterPro"/>
</dbReference>
<dbReference type="OrthoDB" id="9809920at2"/>
<dbReference type="Proteomes" id="UP000242869">
    <property type="component" value="Unassembled WGS sequence"/>
</dbReference>
<protein>
    <submittedName>
        <fullName evidence="3">Prephenate dehydrogenase</fullName>
    </submittedName>
</protein>
<proteinExistence type="predicted"/>
<keyword evidence="4" id="KW-1185">Reference proteome</keyword>
<evidence type="ECO:0000259" key="2">
    <source>
        <dbReference type="PROSITE" id="PS51176"/>
    </source>
</evidence>
<feature type="domain" description="Prephenate/arogenate dehydrogenase" evidence="2">
    <location>
        <begin position="9"/>
        <end position="292"/>
    </location>
</feature>
<evidence type="ECO:0000313" key="3">
    <source>
        <dbReference type="EMBL" id="SFM93250.1"/>
    </source>
</evidence>
<evidence type="ECO:0000256" key="1">
    <source>
        <dbReference type="ARBA" id="ARBA00023002"/>
    </source>
</evidence>
<dbReference type="InterPro" id="IPR036291">
    <property type="entry name" value="NAD(P)-bd_dom_sf"/>
</dbReference>
<dbReference type="Pfam" id="PF20463">
    <property type="entry name" value="PDH_C"/>
    <property type="match status" value="1"/>
</dbReference>